<dbReference type="Pfam" id="PF00106">
    <property type="entry name" value="adh_short"/>
    <property type="match status" value="1"/>
</dbReference>
<dbReference type="CDD" id="cd05233">
    <property type="entry name" value="SDR_c"/>
    <property type="match status" value="1"/>
</dbReference>
<organism evidence="4 5">
    <name type="scientific">Sinomonas terrae</name>
    <dbReference type="NCBI Taxonomy" id="2908838"/>
    <lineage>
        <taxon>Bacteria</taxon>
        <taxon>Bacillati</taxon>
        <taxon>Actinomycetota</taxon>
        <taxon>Actinomycetes</taxon>
        <taxon>Micrococcales</taxon>
        <taxon>Micrococcaceae</taxon>
        <taxon>Sinomonas</taxon>
    </lineage>
</organism>
<dbReference type="PIRSF" id="PIRSF000126">
    <property type="entry name" value="11-beta-HSD1"/>
    <property type="match status" value="1"/>
</dbReference>
<evidence type="ECO:0000313" key="4">
    <source>
        <dbReference type="EMBL" id="MCH6472173.1"/>
    </source>
</evidence>
<dbReference type="InterPro" id="IPR002347">
    <property type="entry name" value="SDR_fam"/>
</dbReference>
<dbReference type="RefSeq" id="WP_241056077.1">
    <property type="nucleotide sequence ID" value="NZ_JAKZBV010000001.1"/>
</dbReference>
<dbReference type="SUPFAM" id="SSF51735">
    <property type="entry name" value="NAD(P)-binding Rossmann-fold domains"/>
    <property type="match status" value="1"/>
</dbReference>
<proteinExistence type="inferred from homology"/>
<dbReference type="EMBL" id="JAKZBV010000001">
    <property type="protein sequence ID" value="MCH6472173.1"/>
    <property type="molecule type" value="Genomic_DNA"/>
</dbReference>
<dbReference type="InterPro" id="IPR036291">
    <property type="entry name" value="NAD(P)-bd_dom_sf"/>
</dbReference>
<protein>
    <submittedName>
        <fullName evidence="4">SDR family NAD(P)-dependent oxidoreductase</fullName>
    </submittedName>
</protein>
<name>A0ABS9U652_9MICC</name>
<evidence type="ECO:0000256" key="1">
    <source>
        <dbReference type="ARBA" id="ARBA00006484"/>
    </source>
</evidence>
<keyword evidence="2" id="KW-0560">Oxidoreductase</keyword>
<dbReference type="Gene3D" id="3.40.50.720">
    <property type="entry name" value="NAD(P)-binding Rossmann-like Domain"/>
    <property type="match status" value="1"/>
</dbReference>
<evidence type="ECO:0000256" key="2">
    <source>
        <dbReference type="ARBA" id="ARBA00023002"/>
    </source>
</evidence>
<dbReference type="Proteomes" id="UP001202922">
    <property type="component" value="Unassembled WGS sequence"/>
</dbReference>
<accession>A0ABS9U652</accession>
<dbReference type="PRINTS" id="PR00080">
    <property type="entry name" value="SDRFAMILY"/>
</dbReference>
<evidence type="ECO:0000313" key="5">
    <source>
        <dbReference type="Proteomes" id="UP001202922"/>
    </source>
</evidence>
<evidence type="ECO:0000256" key="3">
    <source>
        <dbReference type="RuleBase" id="RU000363"/>
    </source>
</evidence>
<dbReference type="PANTHER" id="PTHR44196:SF2">
    <property type="entry name" value="SHORT-CHAIN DEHYDROGENASE-RELATED"/>
    <property type="match status" value="1"/>
</dbReference>
<sequence length="260" mass="28600">MGATRLGSMTTALITGASSGLGAEFARQLAAQGHGLVLVARDEDRLQRLAAELRSRTGVEVEVLPADLTDQAQLSAVVDRVADPARPVGILVNNAGIGLLHDFDRNPLEDEVRHLRLHVEATMSLCHAALAAMTERREGRIVNVASVAAYLPRGSYSAAKAWTLSFSRWANLHYRRDGVLVTALCPGFVHTEFHERMGMSKRFIPPFLWLRASRVVREGLLDNLRGKAVSIPSRRYKAVALVSHVLPRRLLVGPRRRPLN</sequence>
<comment type="similarity">
    <text evidence="1 3">Belongs to the short-chain dehydrogenases/reductases (SDR) family.</text>
</comment>
<dbReference type="PANTHER" id="PTHR44196">
    <property type="entry name" value="DEHYDROGENASE/REDUCTASE SDR FAMILY MEMBER 7B"/>
    <property type="match status" value="1"/>
</dbReference>
<reference evidence="4 5" key="1">
    <citation type="submission" date="2022-03" db="EMBL/GenBank/DDBJ databases">
        <title>Sinomonas sp. isolated from a soil.</title>
        <authorList>
            <person name="Han J."/>
            <person name="Kim D.-U."/>
        </authorList>
    </citation>
    <scope>NUCLEOTIDE SEQUENCE [LARGE SCALE GENOMIC DNA]</scope>
    <source>
        <strain evidence="4 5">5-5</strain>
    </source>
</reference>
<comment type="caution">
    <text evidence="4">The sequence shown here is derived from an EMBL/GenBank/DDBJ whole genome shotgun (WGS) entry which is preliminary data.</text>
</comment>
<dbReference type="PRINTS" id="PR00081">
    <property type="entry name" value="GDHRDH"/>
</dbReference>
<gene>
    <name evidence="4" type="ORF">L0M17_19775</name>
</gene>
<keyword evidence="5" id="KW-1185">Reference proteome</keyword>